<keyword evidence="4" id="KW-0406">Ion transport</keyword>
<evidence type="ECO:0000313" key="10">
    <source>
        <dbReference type="Proteomes" id="UP000199512"/>
    </source>
</evidence>
<evidence type="ECO:0000256" key="6">
    <source>
        <dbReference type="ARBA" id="ARBA00023196"/>
    </source>
</evidence>
<dbReference type="AlphaFoldDB" id="A0A1H8H5A3"/>
<keyword evidence="10" id="KW-1185">Reference proteome</keyword>
<evidence type="ECO:0000313" key="9">
    <source>
        <dbReference type="EMBL" id="SEN50658.1"/>
    </source>
</evidence>
<dbReference type="SUPFAM" id="SSF51344">
    <property type="entry name" value="Epsilon subunit of F1F0-ATP synthase N-terminal domain"/>
    <property type="match status" value="1"/>
</dbReference>
<evidence type="ECO:0000256" key="4">
    <source>
        <dbReference type="ARBA" id="ARBA00023065"/>
    </source>
</evidence>
<organism evidence="9 10">
    <name type="scientific">Peptostreptococcus russellii</name>
    <dbReference type="NCBI Taxonomy" id="215200"/>
    <lineage>
        <taxon>Bacteria</taxon>
        <taxon>Bacillati</taxon>
        <taxon>Bacillota</taxon>
        <taxon>Clostridia</taxon>
        <taxon>Peptostreptococcales</taxon>
        <taxon>Peptostreptococcaceae</taxon>
        <taxon>Peptostreptococcus</taxon>
    </lineage>
</organism>
<dbReference type="RefSeq" id="WP_091974983.1">
    <property type="nucleotide sequence ID" value="NZ_FODF01000005.1"/>
</dbReference>
<dbReference type="PANTHER" id="PTHR13822">
    <property type="entry name" value="ATP SYNTHASE DELTA/EPSILON CHAIN"/>
    <property type="match status" value="1"/>
</dbReference>
<dbReference type="GO" id="GO:0045259">
    <property type="term" value="C:proton-transporting ATP synthase complex"/>
    <property type="evidence" value="ECO:0007669"/>
    <property type="project" value="UniProtKB-KW"/>
</dbReference>
<feature type="domain" description="ATP synthase F1 complex delta/epsilon subunit N-terminal" evidence="8">
    <location>
        <begin position="2"/>
        <end position="76"/>
    </location>
</feature>
<dbReference type="InterPro" id="IPR001469">
    <property type="entry name" value="ATP_synth_F1_dsu/esu"/>
</dbReference>
<evidence type="ECO:0000256" key="2">
    <source>
        <dbReference type="ARBA" id="ARBA00005712"/>
    </source>
</evidence>
<keyword evidence="7" id="KW-0066">ATP synthesis</keyword>
<comment type="similarity">
    <text evidence="2">Belongs to the ATPase epsilon chain family.</text>
</comment>
<proteinExistence type="inferred from homology"/>
<dbReference type="PANTHER" id="PTHR13822:SF10">
    <property type="entry name" value="ATP SYNTHASE EPSILON CHAIN, CHLOROPLASTIC"/>
    <property type="match status" value="1"/>
</dbReference>
<evidence type="ECO:0000256" key="7">
    <source>
        <dbReference type="ARBA" id="ARBA00023310"/>
    </source>
</evidence>
<dbReference type="InterPro" id="IPR020546">
    <property type="entry name" value="ATP_synth_F1_dsu/esu_N"/>
</dbReference>
<comment type="subcellular location">
    <subcellularLocation>
        <location evidence="1">Endomembrane system</location>
        <topology evidence="1">Peripheral membrane protein</topology>
    </subcellularLocation>
</comment>
<keyword evidence="5" id="KW-0472">Membrane</keyword>
<name>A0A1H8H5A3_9FIRM</name>
<evidence type="ECO:0000256" key="3">
    <source>
        <dbReference type="ARBA" id="ARBA00022448"/>
    </source>
</evidence>
<keyword evidence="3" id="KW-0813">Transport</keyword>
<gene>
    <name evidence="9" type="ORF">SAMN05216454_1055</name>
</gene>
<reference evidence="9 10" key="1">
    <citation type="submission" date="2016-10" db="EMBL/GenBank/DDBJ databases">
        <authorList>
            <person name="de Groot N.N."/>
        </authorList>
    </citation>
    <scope>NUCLEOTIDE SEQUENCE [LARGE SCALE GENOMIC DNA]</scope>
    <source>
        <strain evidence="9 10">Calf135</strain>
    </source>
</reference>
<dbReference type="Gene3D" id="2.60.15.10">
    <property type="entry name" value="F0F1 ATP synthase delta/epsilon subunit, N-terminal"/>
    <property type="match status" value="1"/>
</dbReference>
<dbReference type="GO" id="GO:0012505">
    <property type="term" value="C:endomembrane system"/>
    <property type="evidence" value="ECO:0007669"/>
    <property type="project" value="UniProtKB-SubCell"/>
</dbReference>
<evidence type="ECO:0000256" key="5">
    <source>
        <dbReference type="ARBA" id="ARBA00023136"/>
    </source>
</evidence>
<sequence length="90" mass="10044">MFKLKVITPNKIFFEEEVEMVIFKTTVGDRAILKGHVPIVAGIKEGKMKVKISGKFKDAEIGSGFVTVDNNTETVLLTEKALWKDLSSEE</sequence>
<dbReference type="EMBL" id="FODF01000005">
    <property type="protein sequence ID" value="SEN50658.1"/>
    <property type="molecule type" value="Genomic_DNA"/>
</dbReference>
<evidence type="ECO:0000256" key="1">
    <source>
        <dbReference type="ARBA" id="ARBA00004184"/>
    </source>
</evidence>
<accession>A0A1H8H5A3</accession>
<dbReference type="CDD" id="cd12152">
    <property type="entry name" value="F1-ATPase_delta"/>
    <property type="match status" value="1"/>
</dbReference>
<dbReference type="OrthoDB" id="9804110at2"/>
<dbReference type="Pfam" id="PF02823">
    <property type="entry name" value="ATP-synt_DE_N"/>
    <property type="match status" value="1"/>
</dbReference>
<dbReference type="InterPro" id="IPR036771">
    <property type="entry name" value="ATPsynth_dsu/esu_N"/>
</dbReference>
<evidence type="ECO:0000259" key="8">
    <source>
        <dbReference type="Pfam" id="PF02823"/>
    </source>
</evidence>
<dbReference type="STRING" id="215200.SAMN05216454_1055"/>
<dbReference type="Proteomes" id="UP000199512">
    <property type="component" value="Unassembled WGS sequence"/>
</dbReference>
<protein>
    <submittedName>
        <fullName evidence="9">F-type H+-transporting ATPase subunit epsilon</fullName>
    </submittedName>
</protein>
<dbReference type="GO" id="GO:0046933">
    <property type="term" value="F:proton-transporting ATP synthase activity, rotational mechanism"/>
    <property type="evidence" value="ECO:0007669"/>
    <property type="project" value="InterPro"/>
</dbReference>
<keyword evidence="6" id="KW-0139">CF(1)</keyword>